<organism evidence="3 4">
    <name type="scientific">Prorocentrum cordatum</name>
    <dbReference type="NCBI Taxonomy" id="2364126"/>
    <lineage>
        <taxon>Eukaryota</taxon>
        <taxon>Sar</taxon>
        <taxon>Alveolata</taxon>
        <taxon>Dinophyceae</taxon>
        <taxon>Prorocentrales</taxon>
        <taxon>Prorocentraceae</taxon>
        <taxon>Prorocentrum</taxon>
    </lineage>
</organism>
<sequence length="204" mass="20971">MEKGVSTVDGKRLQCIVTVRVCVLVEVGLALLLVPTASVIGAWPGTLPFEPTKLAALSSKPRSSGTRHTAAGGSGKEVALPVAPEGGSAAVVPSGASVGSGGAGLSVDRAAGFSKLDPGSRRPADWAGCTSGASCWWPPADWKAESGGTICGKDNWWDSYAARHRKIMGDFPRGGKLNSTQVLIYSREKESGQPPSEPEGQAAE</sequence>
<dbReference type="Proteomes" id="UP001189429">
    <property type="component" value="Unassembled WGS sequence"/>
</dbReference>
<comment type="caution">
    <text evidence="3">The sequence shown here is derived from an EMBL/GenBank/DDBJ whole genome shotgun (WGS) entry which is preliminary data.</text>
</comment>
<feature type="region of interest" description="Disordered" evidence="1">
    <location>
        <begin position="185"/>
        <end position="204"/>
    </location>
</feature>
<protein>
    <submittedName>
        <fullName evidence="3">Uncharacterized protein</fullName>
    </submittedName>
</protein>
<feature type="transmembrane region" description="Helical" evidence="2">
    <location>
        <begin position="21"/>
        <end position="43"/>
    </location>
</feature>
<name>A0ABN9T7G0_9DINO</name>
<keyword evidence="2" id="KW-1133">Transmembrane helix</keyword>
<evidence type="ECO:0000256" key="2">
    <source>
        <dbReference type="SAM" id="Phobius"/>
    </source>
</evidence>
<evidence type="ECO:0000313" key="4">
    <source>
        <dbReference type="Proteomes" id="UP001189429"/>
    </source>
</evidence>
<keyword evidence="4" id="KW-1185">Reference proteome</keyword>
<gene>
    <name evidence="3" type="ORF">PCOR1329_LOCUS36328</name>
</gene>
<keyword evidence="2" id="KW-0812">Transmembrane</keyword>
<dbReference type="EMBL" id="CAUYUJ010014422">
    <property type="protein sequence ID" value="CAK0841033.1"/>
    <property type="molecule type" value="Genomic_DNA"/>
</dbReference>
<accession>A0ABN9T7G0</accession>
<keyword evidence="2" id="KW-0472">Membrane</keyword>
<evidence type="ECO:0000256" key="1">
    <source>
        <dbReference type="SAM" id="MobiDB-lite"/>
    </source>
</evidence>
<reference evidence="3" key="1">
    <citation type="submission" date="2023-10" db="EMBL/GenBank/DDBJ databases">
        <authorList>
            <person name="Chen Y."/>
            <person name="Shah S."/>
            <person name="Dougan E. K."/>
            <person name="Thang M."/>
            <person name="Chan C."/>
        </authorList>
    </citation>
    <scope>NUCLEOTIDE SEQUENCE [LARGE SCALE GENOMIC DNA]</scope>
</reference>
<evidence type="ECO:0000313" key="3">
    <source>
        <dbReference type="EMBL" id="CAK0841033.1"/>
    </source>
</evidence>
<proteinExistence type="predicted"/>